<dbReference type="Proteomes" id="UP001234202">
    <property type="component" value="Unassembled WGS sequence"/>
</dbReference>
<reference evidence="1" key="1">
    <citation type="submission" date="2023-04" db="EMBL/GenBank/DDBJ databases">
        <title>Draft Genome sequencing of Naganishia species isolated from polar environments using Oxford Nanopore Technology.</title>
        <authorList>
            <person name="Leo P."/>
            <person name="Venkateswaran K."/>
        </authorList>
    </citation>
    <scope>NUCLEOTIDE SEQUENCE</scope>
    <source>
        <strain evidence="1">DBVPG 5303</strain>
    </source>
</reference>
<evidence type="ECO:0000313" key="2">
    <source>
        <dbReference type="Proteomes" id="UP001234202"/>
    </source>
</evidence>
<feature type="non-terminal residue" evidence="1">
    <location>
        <position position="1"/>
    </location>
</feature>
<gene>
    <name evidence="1" type="ORF">QFC24_002320</name>
</gene>
<comment type="caution">
    <text evidence="1">The sequence shown here is derived from an EMBL/GenBank/DDBJ whole genome shotgun (WGS) entry which is preliminary data.</text>
</comment>
<sequence>FCGGFAQPSSSRTPFPLSGNAPVQWDSHHAIGTVGIYISTSTNPTNWSDFSTTMAKSWFTGPTGAACTNIDMSTLNMNLTNGSLVTIQMVANGGDGNLYQCADLILLSDYTVPSNETCASDVALAANATATATPSLGQSASASAKASSTSGAGTSATSGAAAAASSSAAAAKSAAWRVGASPAAWVGAGLIVLGAGVVGL</sequence>
<organism evidence="1 2">
    <name type="scientific">Naganishia onofrii</name>
    <dbReference type="NCBI Taxonomy" id="1851511"/>
    <lineage>
        <taxon>Eukaryota</taxon>
        <taxon>Fungi</taxon>
        <taxon>Dikarya</taxon>
        <taxon>Basidiomycota</taxon>
        <taxon>Agaricomycotina</taxon>
        <taxon>Tremellomycetes</taxon>
        <taxon>Filobasidiales</taxon>
        <taxon>Filobasidiaceae</taxon>
        <taxon>Naganishia</taxon>
    </lineage>
</organism>
<keyword evidence="2" id="KW-1185">Reference proteome</keyword>
<accession>A0ACC2XR12</accession>
<protein>
    <submittedName>
        <fullName evidence="1">Uncharacterized protein</fullName>
    </submittedName>
</protein>
<evidence type="ECO:0000313" key="1">
    <source>
        <dbReference type="EMBL" id="KAJ9126048.1"/>
    </source>
</evidence>
<dbReference type="EMBL" id="JASBWV010000006">
    <property type="protein sequence ID" value="KAJ9126048.1"/>
    <property type="molecule type" value="Genomic_DNA"/>
</dbReference>
<proteinExistence type="predicted"/>
<name>A0ACC2XR12_9TREE</name>